<dbReference type="Gene3D" id="1.20.120.980">
    <property type="entry name" value="Serine carboxypeptidase S28, SKS domain"/>
    <property type="match status" value="1"/>
</dbReference>
<dbReference type="GeneID" id="100162658"/>
<dbReference type="EnsemblMetazoa" id="XM_016806953.2">
    <property type="protein sequence ID" value="XP_016662442.1"/>
    <property type="gene ID" value="LOC100162658"/>
</dbReference>
<feature type="signal peptide" evidence="6">
    <location>
        <begin position="1"/>
        <end position="18"/>
    </location>
</feature>
<dbReference type="RefSeq" id="XP_001947511.2">
    <property type="nucleotide sequence ID" value="XM_001947476.4"/>
</dbReference>
<dbReference type="GO" id="GO:0006508">
    <property type="term" value="P:proteolysis"/>
    <property type="evidence" value="ECO:0007669"/>
    <property type="project" value="UniProtKB-KW"/>
</dbReference>
<dbReference type="EnsemblMetazoa" id="XM_001947476.4">
    <property type="protein sequence ID" value="XP_001947511.2"/>
    <property type="gene ID" value="LOC100162658"/>
</dbReference>
<organism evidence="7 8">
    <name type="scientific">Acyrthosiphon pisum</name>
    <name type="common">Pea aphid</name>
    <dbReference type="NCBI Taxonomy" id="7029"/>
    <lineage>
        <taxon>Eukaryota</taxon>
        <taxon>Metazoa</taxon>
        <taxon>Ecdysozoa</taxon>
        <taxon>Arthropoda</taxon>
        <taxon>Hexapoda</taxon>
        <taxon>Insecta</taxon>
        <taxon>Pterygota</taxon>
        <taxon>Neoptera</taxon>
        <taxon>Paraneoptera</taxon>
        <taxon>Hemiptera</taxon>
        <taxon>Sternorrhyncha</taxon>
        <taxon>Aphidomorpha</taxon>
        <taxon>Aphidoidea</taxon>
        <taxon>Aphididae</taxon>
        <taxon>Macrosiphini</taxon>
        <taxon>Acyrthosiphon</taxon>
    </lineage>
</organism>
<dbReference type="SUPFAM" id="SSF53474">
    <property type="entry name" value="alpha/beta-Hydrolases"/>
    <property type="match status" value="1"/>
</dbReference>
<evidence type="ECO:0000256" key="6">
    <source>
        <dbReference type="SAM" id="SignalP"/>
    </source>
</evidence>
<dbReference type="InterPro" id="IPR008758">
    <property type="entry name" value="Peptidase_S28"/>
</dbReference>
<reference evidence="8" key="1">
    <citation type="submission" date="2010-06" db="EMBL/GenBank/DDBJ databases">
        <authorList>
            <person name="Jiang H."/>
            <person name="Abraham K."/>
            <person name="Ali S."/>
            <person name="Alsbrooks S.L."/>
            <person name="Anim B.N."/>
            <person name="Anosike U.S."/>
            <person name="Attaway T."/>
            <person name="Bandaranaike D.P."/>
            <person name="Battles P.K."/>
            <person name="Bell S.N."/>
            <person name="Bell A.V."/>
            <person name="Beltran B."/>
            <person name="Bickham C."/>
            <person name="Bustamante Y."/>
            <person name="Caleb T."/>
            <person name="Canada A."/>
            <person name="Cardenas V."/>
            <person name="Carter K."/>
            <person name="Chacko J."/>
            <person name="Chandrabose M.N."/>
            <person name="Chavez D."/>
            <person name="Chavez A."/>
            <person name="Chen L."/>
            <person name="Chu H.-S."/>
            <person name="Claassen K.J."/>
            <person name="Cockrell R."/>
            <person name="Collins M."/>
            <person name="Cooper J.A."/>
            <person name="Cree A."/>
            <person name="Curry S.M."/>
            <person name="Da Y."/>
            <person name="Dao M.D."/>
            <person name="Das B."/>
            <person name="Davila M.-L."/>
            <person name="Davy-Carroll L."/>
            <person name="Denson S."/>
            <person name="Dinh H."/>
            <person name="Ebong V.E."/>
            <person name="Edwards J.R."/>
            <person name="Egan A."/>
            <person name="El-Daye J."/>
            <person name="Escobedo L."/>
            <person name="Fernandez S."/>
            <person name="Fernando P.R."/>
            <person name="Flagg N."/>
            <person name="Forbes L.D."/>
            <person name="Fowler R.G."/>
            <person name="Fu Q."/>
            <person name="Gabisi R.A."/>
            <person name="Ganer J."/>
            <person name="Garbino Pronczuk A."/>
            <person name="Garcia R.M."/>
            <person name="Garner T."/>
            <person name="Garrett T.E."/>
            <person name="Gonzalez D.A."/>
            <person name="Hamid H."/>
            <person name="Hawkins E.S."/>
            <person name="Hirani K."/>
            <person name="Hogues M.E."/>
            <person name="Hollins B."/>
            <person name="Hsiao C.-H."/>
            <person name="Jabil R."/>
            <person name="James M.L."/>
            <person name="Jhangiani S.N."/>
            <person name="Johnson B."/>
            <person name="Johnson Q."/>
            <person name="Joshi V."/>
            <person name="Kalu J.B."/>
            <person name="Kam C."/>
            <person name="Kashfia A."/>
            <person name="Keebler J."/>
            <person name="Kisamo H."/>
            <person name="Kovar C.L."/>
            <person name="Lago L.A."/>
            <person name="Lai C.-Y."/>
            <person name="Laidlaw J."/>
            <person name="Lara F."/>
            <person name="Le T.-K."/>
            <person name="Lee S.L."/>
            <person name="Legall F.H."/>
            <person name="Lemon S.J."/>
            <person name="Lewis L.R."/>
            <person name="Li B."/>
            <person name="Liu Y."/>
            <person name="Liu Y.-S."/>
            <person name="Lopez J."/>
            <person name="Lozado R.J."/>
            <person name="Lu J."/>
            <person name="Madu R.C."/>
            <person name="Maheshwari M."/>
            <person name="Maheshwari R."/>
            <person name="Malloy K."/>
            <person name="Martinez E."/>
            <person name="Mathew T."/>
            <person name="Mercado I.C."/>
            <person name="Mercado C."/>
            <person name="Meyer B."/>
            <person name="Montgomery K."/>
            <person name="Morgan M.B."/>
            <person name="Munidasa M."/>
            <person name="Nazareth L.V."/>
            <person name="Nelson J."/>
            <person name="Ng B.M."/>
            <person name="Nguyen N.B."/>
            <person name="Nguyen P.Q."/>
            <person name="Nguyen T."/>
            <person name="Obregon M."/>
            <person name="Okwuonu G.O."/>
            <person name="Onwere C.G."/>
            <person name="Orozco G."/>
            <person name="Parra A."/>
            <person name="Patel S."/>
            <person name="Patil S."/>
            <person name="Perez A."/>
            <person name="Perez Y."/>
            <person name="Pham C."/>
            <person name="Primus E.L."/>
            <person name="Pu L.-L."/>
            <person name="Puazo M."/>
            <person name="Qin X."/>
            <person name="Quiroz J.B."/>
            <person name="Reese J."/>
            <person name="Richards S."/>
            <person name="Rives C.M."/>
            <person name="Robberts R."/>
            <person name="Ruiz S.J."/>
            <person name="Ruiz M.J."/>
            <person name="Santibanez J."/>
            <person name="Schneider B.W."/>
            <person name="Sisson I."/>
            <person name="Smith M."/>
            <person name="Sodergren E."/>
            <person name="Song X.-Z."/>
            <person name="Song B.B."/>
            <person name="Summersgill H."/>
            <person name="Thelus R."/>
            <person name="Thornton R.D."/>
            <person name="Trejos Z.Y."/>
            <person name="Usmani K."/>
            <person name="Vattathil S."/>
            <person name="Villasana D."/>
            <person name="Walker D.L."/>
            <person name="Wang S."/>
            <person name="Wang K."/>
            <person name="White C.S."/>
            <person name="Williams A.C."/>
            <person name="Williamson J."/>
            <person name="Wilson K."/>
            <person name="Woghiren I.O."/>
            <person name="Woodworth J.R."/>
            <person name="Worley K.C."/>
            <person name="Wright R.A."/>
            <person name="Wu W."/>
            <person name="Young L."/>
            <person name="Zhang L."/>
            <person name="Zhang J."/>
            <person name="Zhu Y."/>
            <person name="Muzny D.M."/>
            <person name="Weinstock G."/>
            <person name="Gibbs R.A."/>
        </authorList>
    </citation>
    <scope>NUCLEOTIDE SEQUENCE [LARGE SCALE GENOMIC DNA]</scope>
    <source>
        <strain evidence="8">LSR1</strain>
    </source>
</reference>
<proteinExistence type="inferred from homology"/>
<evidence type="ECO:0000256" key="3">
    <source>
        <dbReference type="ARBA" id="ARBA00022729"/>
    </source>
</evidence>
<evidence type="ECO:0000313" key="8">
    <source>
        <dbReference type="Proteomes" id="UP000007819"/>
    </source>
</evidence>
<dbReference type="InterPro" id="IPR042269">
    <property type="entry name" value="Ser_carbopepase_S28_SKS"/>
</dbReference>
<reference evidence="7" key="2">
    <citation type="submission" date="2022-06" db="UniProtKB">
        <authorList>
            <consortium name="EnsemblMetazoa"/>
        </authorList>
    </citation>
    <scope>IDENTIFICATION</scope>
</reference>
<accession>A0A8R2D719</accession>
<name>A0A8R2D719_ACYPI</name>
<protein>
    <submittedName>
        <fullName evidence="7">Uncharacterized protein</fullName>
    </submittedName>
</protein>
<comment type="similarity">
    <text evidence="1">Belongs to the peptidase S28 family.</text>
</comment>
<dbReference type="PANTHER" id="PTHR11010">
    <property type="entry name" value="PROTEASE S28 PRO-X CARBOXYPEPTIDASE-RELATED"/>
    <property type="match status" value="1"/>
</dbReference>
<keyword evidence="8" id="KW-1185">Reference proteome</keyword>
<dbReference type="Proteomes" id="UP000007819">
    <property type="component" value="Chromosome X"/>
</dbReference>
<dbReference type="GO" id="GO:0070008">
    <property type="term" value="F:serine-type exopeptidase activity"/>
    <property type="evidence" value="ECO:0007669"/>
    <property type="project" value="InterPro"/>
</dbReference>
<evidence type="ECO:0000256" key="2">
    <source>
        <dbReference type="ARBA" id="ARBA00022670"/>
    </source>
</evidence>
<evidence type="ECO:0000313" key="7">
    <source>
        <dbReference type="EnsemblMetazoa" id="XP_016662442.1"/>
    </source>
</evidence>
<keyword evidence="5" id="KW-0325">Glycoprotein</keyword>
<dbReference type="Gene3D" id="3.40.50.1820">
    <property type="entry name" value="alpha/beta hydrolase"/>
    <property type="match status" value="1"/>
</dbReference>
<dbReference type="OrthoDB" id="1735038at2759"/>
<sequence>MRVIFCLIWCCLWCGVSARFKSFTSLVGIGEPNRRPSSIGTSLRAATLNFIREDFFDQKLDHFNPTDNRTWKQRYQSHSLHHKIGGPVFMLLGGEEKISNAWLKDGSMMEYAEKFNAMCFQLEHRYYGDSYPTDNLNTTNLKYLSIKQALADVAEFIKVKSQNPLYKGKWILFGGSYPGSLAAWARKTYPNLVHAAVSSSSVIKTRIDNIDYFKVAEKALTDYNPKCVSNIRQATMMISDLLDSENGTKYVQSKFKVCYRINTNVKKDVRQLFQQLSIPIAETIQYNRDNRYYSNMEKADLSITALCDIMLNRALGSPFDRYVVYHKKVRHVLKRRCSSYSYQSLLQSNSEINWHGQSVKSGDRQWYYQLCTEIGNFVTSNEDDHLFGNNIPIDFFIDLCTDVFGEHFDLNKLEKAVHKTTMMYHGLKNTTSRVIYLHGSFDPWNGLGLTEPESDDSISINIEGVSHCADLYTSSPKDPPQLSKARETVTFYLNKWLTET</sequence>
<dbReference type="InterPro" id="IPR029058">
    <property type="entry name" value="AB_hydrolase_fold"/>
</dbReference>
<evidence type="ECO:0000256" key="1">
    <source>
        <dbReference type="ARBA" id="ARBA00011079"/>
    </source>
</evidence>
<evidence type="ECO:0000256" key="5">
    <source>
        <dbReference type="ARBA" id="ARBA00023180"/>
    </source>
</evidence>
<dbReference type="AlphaFoldDB" id="A0A8R2D719"/>
<dbReference type="KEGG" id="api:100162658"/>
<dbReference type="Pfam" id="PF05577">
    <property type="entry name" value="Peptidase_S28"/>
    <property type="match status" value="1"/>
</dbReference>
<evidence type="ECO:0000256" key="4">
    <source>
        <dbReference type="ARBA" id="ARBA00022801"/>
    </source>
</evidence>
<dbReference type="PANTHER" id="PTHR11010:SF117">
    <property type="entry name" value="SERINE PROTEASE 16"/>
    <property type="match status" value="1"/>
</dbReference>
<keyword evidence="2" id="KW-0645">Protease</keyword>
<feature type="chain" id="PRO_5036434051" evidence="6">
    <location>
        <begin position="19"/>
        <end position="500"/>
    </location>
</feature>
<dbReference type="RefSeq" id="XP_016662442.1">
    <property type="nucleotide sequence ID" value="XM_016806953.2"/>
</dbReference>
<keyword evidence="4" id="KW-0378">Hydrolase</keyword>
<keyword evidence="3 6" id="KW-0732">Signal</keyword>
<dbReference type="GO" id="GO:0008239">
    <property type="term" value="F:dipeptidyl-peptidase activity"/>
    <property type="evidence" value="ECO:0007669"/>
    <property type="project" value="TreeGrafter"/>
</dbReference>